<evidence type="ECO:0000256" key="5">
    <source>
        <dbReference type="SAM" id="SignalP"/>
    </source>
</evidence>
<dbReference type="Proteomes" id="UP000007266">
    <property type="component" value="Linkage group 3"/>
</dbReference>
<dbReference type="GO" id="GO:0005615">
    <property type="term" value="C:extracellular space"/>
    <property type="evidence" value="ECO:0000318"/>
    <property type="project" value="GO_Central"/>
</dbReference>
<dbReference type="SMART" id="SM00708">
    <property type="entry name" value="PhBP"/>
    <property type="match status" value="1"/>
</dbReference>
<keyword evidence="4 5" id="KW-0732">Signal</keyword>
<sequence>MKKTILLCLLSQLLLLKAAELQPEDRHQIALQCIDIVGIDQKVVEDAINIEIPKNNPKYKEFLACSYKKQGYQNENGEILMENIKKFLQKFYHPSDLQELNSCSGHNGTNHAENAYQALQCIYNRLSNMTVVGN</sequence>
<dbReference type="InParanoid" id="D6WDX0"/>
<reference evidence="6 7" key="2">
    <citation type="journal article" date="2010" name="Nucleic Acids Res.">
        <title>BeetleBase in 2010: revisions to provide comprehensive genomic information for Tribolium castaneum.</title>
        <authorList>
            <person name="Kim H.S."/>
            <person name="Murphy T."/>
            <person name="Xia J."/>
            <person name="Caragea D."/>
            <person name="Park Y."/>
            <person name="Beeman R.W."/>
            <person name="Lorenzen M.D."/>
            <person name="Butcher S."/>
            <person name="Manak J.R."/>
            <person name="Brown S.J."/>
        </authorList>
    </citation>
    <scope>GENOME REANNOTATION</scope>
    <source>
        <strain evidence="6 7">Georgia GA2</strain>
    </source>
</reference>
<feature type="signal peptide" evidence="5">
    <location>
        <begin position="1"/>
        <end position="21"/>
    </location>
</feature>
<dbReference type="GO" id="GO:0007608">
    <property type="term" value="P:sensory perception of smell"/>
    <property type="evidence" value="ECO:0000318"/>
    <property type="project" value="GO_Central"/>
</dbReference>
<evidence type="ECO:0000256" key="4">
    <source>
        <dbReference type="ARBA" id="ARBA00022729"/>
    </source>
</evidence>
<protein>
    <submittedName>
        <fullName evidence="6">Odorant binding protein C20</fullName>
    </submittedName>
</protein>
<comment type="subcellular location">
    <subcellularLocation>
        <location evidence="1">Secreted</location>
    </subcellularLocation>
</comment>
<keyword evidence="3" id="KW-0964">Secreted</keyword>
<dbReference type="STRING" id="7070.D6WDX0"/>
<evidence type="ECO:0000256" key="2">
    <source>
        <dbReference type="ARBA" id="ARBA00008098"/>
    </source>
</evidence>
<dbReference type="CDD" id="cd23992">
    <property type="entry name" value="PBP_GOBP"/>
    <property type="match status" value="1"/>
</dbReference>
<dbReference type="InterPro" id="IPR006170">
    <property type="entry name" value="PBP/GOBP"/>
</dbReference>
<feature type="chain" id="PRO_5003089565" evidence="5">
    <location>
        <begin position="22"/>
        <end position="134"/>
    </location>
</feature>
<dbReference type="PANTHER" id="PTHR11857:SF43">
    <property type="entry name" value="GEO07291P1-RELATED"/>
    <property type="match status" value="1"/>
</dbReference>
<comment type="similarity">
    <text evidence="2">Belongs to the PBP/GOBP family.</text>
</comment>
<dbReference type="SMR" id="D6WDX0"/>
<dbReference type="OMA" id="ACSYKKQ"/>
<dbReference type="GO" id="GO:0005549">
    <property type="term" value="F:odorant binding"/>
    <property type="evidence" value="ECO:0007669"/>
    <property type="project" value="InterPro"/>
</dbReference>
<dbReference type="HOGENOM" id="CLU_1898895_0_0_1"/>
<gene>
    <name evidence="6" type="primary">TcOBP3A</name>
    <name evidence="6" type="ORF">TcasGA2_TC030449</name>
</gene>
<evidence type="ECO:0000256" key="1">
    <source>
        <dbReference type="ARBA" id="ARBA00004613"/>
    </source>
</evidence>
<accession>D6WDX0</accession>
<dbReference type="InterPro" id="IPR036728">
    <property type="entry name" value="PBP_GOBP_sf"/>
</dbReference>
<dbReference type="PANTHER" id="PTHR11857">
    <property type="entry name" value="ODORANT BINDING PROTEIN-RELATED"/>
    <property type="match status" value="1"/>
</dbReference>
<dbReference type="PhylomeDB" id="D6WDX0"/>
<dbReference type="Pfam" id="PF01395">
    <property type="entry name" value="PBP_GOBP"/>
    <property type="match status" value="1"/>
</dbReference>
<dbReference type="EMBL" id="KQ971323">
    <property type="protein sequence ID" value="EFA01425.1"/>
    <property type="molecule type" value="Genomic_DNA"/>
</dbReference>
<dbReference type="Gene3D" id="1.10.238.20">
    <property type="entry name" value="Pheromone/general odorant binding protein domain"/>
    <property type="match status" value="1"/>
</dbReference>
<evidence type="ECO:0000313" key="6">
    <source>
        <dbReference type="EMBL" id="EFA01425.1"/>
    </source>
</evidence>
<keyword evidence="7" id="KW-1185">Reference proteome</keyword>
<dbReference type="AlphaFoldDB" id="D6WDX0"/>
<proteinExistence type="inferred from homology"/>
<name>D6WDX0_TRICA</name>
<organism evidence="6 7">
    <name type="scientific">Tribolium castaneum</name>
    <name type="common">Red flour beetle</name>
    <dbReference type="NCBI Taxonomy" id="7070"/>
    <lineage>
        <taxon>Eukaryota</taxon>
        <taxon>Metazoa</taxon>
        <taxon>Ecdysozoa</taxon>
        <taxon>Arthropoda</taxon>
        <taxon>Hexapoda</taxon>
        <taxon>Insecta</taxon>
        <taxon>Pterygota</taxon>
        <taxon>Neoptera</taxon>
        <taxon>Endopterygota</taxon>
        <taxon>Coleoptera</taxon>
        <taxon>Polyphaga</taxon>
        <taxon>Cucujiformia</taxon>
        <taxon>Tenebrionidae</taxon>
        <taxon>Tenebrionidae incertae sedis</taxon>
        <taxon>Tribolium</taxon>
    </lineage>
</organism>
<reference evidence="6 7" key="1">
    <citation type="journal article" date="2008" name="Nature">
        <title>The genome of the model beetle and pest Tribolium castaneum.</title>
        <authorList>
            <consortium name="Tribolium Genome Sequencing Consortium"/>
            <person name="Richards S."/>
            <person name="Gibbs R.A."/>
            <person name="Weinstock G.M."/>
            <person name="Brown S.J."/>
            <person name="Denell R."/>
            <person name="Beeman R.W."/>
            <person name="Gibbs R."/>
            <person name="Beeman R.W."/>
            <person name="Brown S.J."/>
            <person name="Bucher G."/>
            <person name="Friedrich M."/>
            <person name="Grimmelikhuijzen C.J."/>
            <person name="Klingler M."/>
            <person name="Lorenzen M."/>
            <person name="Richards S."/>
            <person name="Roth S."/>
            <person name="Schroder R."/>
            <person name="Tautz D."/>
            <person name="Zdobnov E.M."/>
            <person name="Muzny D."/>
            <person name="Gibbs R.A."/>
            <person name="Weinstock G.M."/>
            <person name="Attaway T."/>
            <person name="Bell S."/>
            <person name="Buhay C.J."/>
            <person name="Chandrabose M.N."/>
            <person name="Chavez D."/>
            <person name="Clerk-Blankenburg K.P."/>
            <person name="Cree A."/>
            <person name="Dao M."/>
            <person name="Davis C."/>
            <person name="Chacko J."/>
            <person name="Dinh H."/>
            <person name="Dugan-Rocha S."/>
            <person name="Fowler G."/>
            <person name="Garner T.T."/>
            <person name="Garnes J."/>
            <person name="Gnirke A."/>
            <person name="Hawes A."/>
            <person name="Hernandez J."/>
            <person name="Hines S."/>
            <person name="Holder M."/>
            <person name="Hume J."/>
            <person name="Jhangiani S.N."/>
            <person name="Joshi V."/>
            <person name="Khan Z.M."/>
            <person name="Jackson L."/>
            <person name="Kovar C."/>
            <person name="Kowis A."/>
            <person name="Lee S."/>
            <person name="Lewis L.R."/>
            <person name="Margolis J."/>
            <person name="Morgan M."/>
            <person name="Nazareth L.V."/>
            <person name="Nguyen N."/>
            <person name="Okwuonu G."/>
            <person name="Parker D."/>
            <person name="Richards S."/>
            <person name="Ruiz S.J."/>
            <person name="Santibanez J."/>
            <person name="Savard J."/>
            <person name="Scherer S.E."/>
            <person name="Schneider B."/>
            <person name="Sodergren E."/>
            <person name="Tautz D."/>
            <person name="Vattahil S."/>
            <person name="Villasana D."/>
            <person name="White C.S."/>
            <person name="Wright R."/>
            <person name="Park Y."/>
            <person name="Beeman R.W."/>
            <person name="Lord J."/>
            <person name="Oppert B."/>
            <person name="Lorenzen M."/>
            <person name="Brown S."/>
            <person name="Wang L."/>
            <person name="Savard J."/>
            <person name="Tautz D."/>
            <person name="Richards S."/>
            <person name="Weinstock G."/>
            <person name="Gibbs R.A."/>
            <person name="Liu Y."/>
            <person name="Worley K."/>
            <person name="Weinstock G."/>
            <person name="Elsik C.G."/>
            <person name="Reese J.T."/>
            <person name="Elhaik E."/>
            <person name="Landan G."/>
            <person name="Graur D."/>
            <person name="Arensburger P."/>
            <person name="Atkinson P."/>
            <person name="Beeman R.W."/>
            <person name="Beidler J."/>
            <person name="Brown S.J."/>
            <person name="Demuth J.P."/>
            <person name="Drury D.W."/>
            <person name="Du Y.Z."/>
            <person name="Fujiwara H."/>
            <person name="Lorenzen M."/>
            <person name="Maselli V."/>
            <person name="Osanai M."/>
            <person name="Park Y."/>
            <person name="Robertson H.M."/>
            <person name="Tu Z."/>
            <person name="Wang J.J."/>
            <person name="Wang S."/>
            <person name="Richards S."/>
            <person name="Song H."/>
            <person name="Zhang L."/>
            <person name="Sodergren E."/>
            <person name="Werner D."/>
            <person name="Stanke M."/>
            <person name="Morgenstern B."/>
            <person name="Solovyev V."/>
            <person name="Kosarev P."/>
            <person name="Brown G."/>
            <person name="Chen H.C."/>
            <person name="Ermolaeva O."/>
            <person name="Hlavina W."/>
            <person name="Kapustin Y."/>
            <person name="Kiryutin B."/>
            <person name="Kitts P."/>
            <person name="Maglott D."/>
            <person name="Pruitt K."/>
            <person name="Sapojnikov V."/>
            <person name="Souvorov A."/>
            <person name="Mackey A.J."/>
            <person name="Waterhouse R.M."/>
            <person name="Wyder S."/>
            <person name="Zdobnov E.M."/>
            <person name="Zdobnov E.M."/>
            <person name="Wyder S."/>
            <person name="Kriventseva E.V."/>
            <person name="Kadowaki T."/>
            <person name="Bork P."/>
            <person name="Aranda M."/>
            <person name="Bao R."/>
            <person name="Beermann A."/>
            <person name="Berns N."/>
            <person name="Bolognesi R."/>
            <person name="Bonneton F."/>
            <person name="Bopp D."/>
            <person name="Brown S.J."/>
            <person name="Bucher G."/>
            <person name="Butts T."/>
            <person name="Chaumot A."/>
            <person name="Denell R.E."/>
            <person name="Ferrier D.E."/>
            <person name="Friedrich M."/>
            <person name="Gordon C.M."/>
            <person name="Jindra M."/>
            <person name="Klingler M."/>
            <person name="Lan Q."/>
            <person name="Lattorff H.M."/>
            <person name="Laudet V."/>
            <person name="von Levetsow C."/>
            <person name="Liu Z."/>
            <person name="Lutz R."/>
            <person name="Lynch J.A."/>
            <person name="da Fonseca R.N."/>
            <person name="Posnien N."/>
            <person name="Reuter R."/>
            <person name="Roth S."/>
            <person name="Savard J."/>
            <person name="Schinko J.B."/>
            <person name="Schmitt C."/>
            <person name="Schoppmeier M."/>
            <person name="Schroder R."/>
            <person name="Shippy T.D."/>
            <person name="Simonnet F."/>
            <person name="Marques-Souza H."/>
            <person name="Tautz D."/>
            <person name="Tomoyasu Y."/>
            <person name="Trauner J."/>
            <person name="Van der Zee M."/>
            <person name="Vervoort M."/>
            <person name="Wittkopp N."/>
            <person name="Wimmer E.A."/>
            <person name="Yang X."/>
            <person name="Jones A.K."/>
            <person name="Sattelle D.B."/>
            <person name="Ebert P.R."/>
            <person name="Nelson D."/>
            <person name="Scott J.G."/>
            <person name="Beeman R.W."/>
            <person name="Muthukrishnan S."/>
            <person name="Kramer K.J."/>
            <person name="Arakane Y."/>
            <person name="Beeman R.W."/>
            <person name="Zhu Q."/>
            <person name="Hogenkamp D."/>
            <person name="Dixit R."/>
            <person name="Oppert B."/>
            <person name="Jiang H."/>
            <person name="Zou Z."/>
            <person name="Marshall J."/>
            <person name="Elpidina E."/>
            <person name="Vinokurov K."/>
            <person name="Oppert C."/>
            <person name="Zou Z."/>
            <person name="Evans J."/>
            <person name="Lu Z."/>
            <person name="Zhao P."/>
            <person name="Sumathipala N."/>
            <person name="Altincicek B."/>
            <person name="Vilcinskas A."/>
            <person name="Williams M."/>
            <person name="Hultmark D."/>
            <person name="Hetru C."/>
            <person name="Jiang H."/>
            <person name="Grimmelikhuijzen C.J."/>
            <person name="Hauser F."/>
            <person name="Cazzamali G."/>
            <person name="Williamson M."/>
            <person name="Park Y."/>
            <person name="Li B."/>
            <person name="Tanaka Y."/>
            <person name="Predel R."/>
            <person name="Neupert S."/>
            <person name="Schachtner J."/>
            <person name="Verleyen P."/>
            <person name="Raible F."/>
            <person name="Bork P."/>
            <person name="Friedrich M."/>
            <person name="Walden K.K."/>
            <person name="Robertson H.M."/>
            <person name="Angeli S."/>
            <person name="Foret S."/>
            <person name="Bucher G."/>
            <person name="Schuetz S."/>
            <person name="Maleszka R."/>
            <person name="Wimmer E.A."/>
            <person name="Beeman R.W."/>
            <person name="Lorenzen M."/>
            <person name="Tomoyasu Y."/>
            <person name="Miller S.C."/>
            <person name="Grossmann D."/>
            <person name="Bucher G."/>
        </authorList>
    </citation>
    <scope>NUCLEOTIDE SEQUENCE [LARGE SCALE GENOMIC DNA]</scope>
    <source>
        <strain evidence="6 7">Georgia GA2</strain>
    </source>
</reference>
<evidence type="ECO:0000313" key="7">
    <source>
        <dbReference type="Proteomes" id="UP000007266"/>
    </source>
</evidence>
<dbReference type="SUPFAM" id="SSF47565">
    <property type="entry name" value="Insect pheromone/odorant-binding proteins"/>
    <property type="match status" value="1"/>
</dbReference>
<evidence type="ECO:0000256" key="3">
    <source>
        <dbReference type="ARBA" id="ARBA00022525"/>
    </source>
</evidence>